<name>A0A645F629_9ZZZZ</name>
<reference evidence="2" key="1">
    <citation type="submission" date="2019-08" db="EMBL/GenBank/DDBJ databases">
        <authorList>
            <person name="Kucharzyk K."/>
            <person name="Murdoch R.W."/>
            <person name="Higgins S."/>
            <person name="Loffler F."/>
        </authorList>
    </citation>
    <scope>NUCLEOTIDE SEQUENCE</scope>
</reference>
<dbReference type="AlphaFoldDB" id="A0A645F629"/>
<proteinExistence type="predicted"/>
<feature type="region of interest" description="Disordered" evidence="1">
    <location>
        <begin position="169"/>
        <end position="195"/>
    </location>
</feature>
<gene>
    <name evidence="2" type="ORF">SDC9_157013</name>
</gene>
<protein>
    <submittedName>
        <fullName evidence="2">Uncharacterized protein</fullName>
    </submittedName>
</protein>
<feature type="compositionally biased region" description="Polar residues" evidence="1">
    <location>
        <begin position="180"/>
        <end position="189"/>
    </location>
</feature>
<evidence type="ECO:0000313" key="2">
    <source>
        <dbReference type="EMBL" id="MPN09721.1"/>
    </source>
</evidence>
<comment type="caution">
    <text evidence="2">The sequence shown here is derived from an EMBL/GenBank/DDBJ whole genome shotgun (WGS) entry which is preliminary data.</text>
</comment>
<accession>A0A645F629</accession>
<dbReference type="EMBL" id="VSSQ01055847">
    <property type="protein sequence ID" value="MPN09721.1"/>
    <property type="molecule type" value="Genomic_DNA"/>
</dbReference>
<sequence>MREADLSRHGAVSSADERRARRAVMRRAKRALPNHTPPLGCTCDGMDLCDLQGFFIGQLRQDGGNRARKHGFTRARRADKQNIMPARNSDLGRPLRALLPFDFAKIRRISLLRPLPTLGGMRRNLFISAHMFTKLGKRTNRQNGDALHIGRFLCVSLRHSEYRLSLGKRVNHHRQHTRDGTNPSVQAQLTKRDKLRPQVRAKLARSREDGERNRQMVHRAFFSHVRWREIDRDARCGENISGILNRRSNALAGFLHRRVRQANNFKRRQTVCNIRLHLNAKSPDSV</sequence>
<feature type="region of interest" description="Disordered" evidence="1">
    <location>
        <begin position="1"/>
        <end position="24"/>
    </location>
</feature>
<evidence type="ECO:0000256" key="1">
    <source>
        <dbReference type="SAM" id="MobiDB-lite"/>
    </source>
</evidence>
<organism evidence="2">
    <name type="scientific">bioreactor metagenome</name>
    <dbReference type="NCBI Taxonomy" id="1076179"/>
    <lineage>
        <taxon>unclassified sequences</taxon>
        <taxon>metagenomes</taxon>
        <taxon>ecological metagenomes</taxon>
    </lineage>
</organism>